<dbReference type="Proteomes" id="UP001555826">
    <property type="component" value="Unassembled WGS sequence"/>
</dbReference>
<dbReference type="InterPro" id="IPR041583">
    <property type="entry name" value="TetR_C_31"/>
</dbReference>
<evidence type="ECO:0000313" key="5">
    <source>
        <dbReference type="Proteomes" id="UP001555826"/>
    </source>
</evidence>
<protein>
    <submittedName>
        <fullName evidence="4">TetR family transcriptional regulator</fullName>
    </submittedName>
</protein>
<dbReference type="EMBL" id="JBFNQN010000002">
    <property type="protein sequence ID" value="MEW9263570.1"/>
    <property type="molecule type" value="Genomic_DNA"/>
</dbReference>
<dbReference type="PROSITE" id="PS50977">
    <property type="entry name" value="HTH_TETR_2"/>
    <property type="match status" value="1"/>
</dbReference>
<evidence type="ECO:0000259" key="3">
    <source>
        <dbReference type="PROSITE" id="PS50977"/>
    </source>
</evidence>
<evidence type="ECO:0000256" key="1">
    <source>
        <dbReference type="ARBA" id="ARBA00023125"/>
    </source>
</evidence>
<dbReference type="InterPro" id="IPR036271">
    <property type="entry name" value="Tet_transcr_reg_TetR-rel_C_sf"/>
</dbReference>
<feature type="domain" description="HTH tetR-type" evidence="3">
    <location>
        <begin position="11"/>
        <end position="71"/>
    </location>
</feature>
<dbReference type="Pfam" id="PF00440">
    <property type="entry name" value="TetR_N"/>
    <property type="match status" value="1"/>
</dbReference>
<dbReference type="RefSeq" id="WP_367636177.1">
    <property type="nucleotide sequence ID" value="NZ_JBFNQN010000002.1"/>
</dbReference>
<accession>A0ABV3P1S3</accession>
<feature type="DNA-binding region" description="H-T-H motif" evidence="2">
    <location>
        <begin position="34"/>
        <end position="53"/>
    </location>
</feature>
<gene>
    <name evidence="4" type="ORF">AB1207_02300</name>
</gene>
<dbReference type="SUPFAM" id="SSF48498">
    <property type="entry name" value="Tetracyclin repressor-like, C-terminal domain"/>
    <property type="match status" value="1"/>
</dbReference>
<dbReference type="InterPro" id="IPR009057">
    <property type="entry name" value="Homeodomain-like_sf"/>
</dbReference>
<keyword evidence="1 2" id="KW-0238">DNA-binding</keyword>
<name>A0ABV3P1S3_9ACTN</name>
<evidence type="ECO:0000313" key="4">
    <source>
        <dbReference type="EMBL" id="MEW9263570.1"/>
    </source>
</evidence>
<dbReference type="Pfam" id="PF17940">
    <property type="entry name" value="TetR_C_31"/>
    <property type="match status" value="1"/>
</dbReference>
<dbReference type="InterPro" id="IPR001647">
    <property type="entry name" value="HTH_TetR"/>
</dbReference>
<sequence>MTEQRARRTDPHRRERIVEATVECIAEHGVAGTSHRRVAQLADVPLGSMTYHFAGMDELLREAFTTFARRIEAAFAERLGQGGADEVLDAVVDLVHVDLQRSRAEHVLTYELYTLAARRPEFREITQSWMHASREVLGRVFDPVTARRLDAYVEGAALHIALDPDPQPREQTRTALRLLAGR</sequence>
<proteinExistence type="predicted"/>
<comment type="caution">
    <text evidence="4">The sequence shown here is derived from an EMBL/GenBank/DDBJ whole genome shotgun (WGS) entry which is preliminary data.</text>
</comment>
<dbReference type="InterPro" id="IPR050109">
    <property type="entry name" value="HTH-type_TetR-like_transc_reg"/>
</dbReference>
<dbReference type="SUPFAM" id="SSF46689">
    <property type="entry name" value="Homeodomain-like"/>
    <property type="match status" value="1"/>
</dbReference>
<dbReference type="PANTHER" id="PTHR30055:SF231">
    <property type="entry name" value="TRANSCRIPTIONAL REGULATORY PROTEIN (PROBABLY DEOR-FAMILY)-RELATED"/>
    <property type="match status" value="1"/>
</dbReference>
<reference evidence="4 5" key="1">
    <citation type="submission" date="2024-07" db="EMBL/GenBank/DDBJ databases">
        <authorList>
            <person name="Thanompreechachai J."/>
            <person name="Duangmal K."/>
        </authorList>
    </citation>
    <scope>NUCLEOTIDE SEQUENCE [LARGE SCALE GENOMIC DNA]</scope>
    <source>
        <strain evidence="4 5">KCTC 19886</strain>
    </source>
</reference>
<dbReference type="PANTHER" id="PTHR30055">
    <property type="entry name" value="HTH-TYPE TRANSCRIPTIONAL REGULATOR RUTR"/>
    <property type="match status" value="1"/>
</dbReference>
<evidence type="ECO:0000256" key="2">
    <source>
        <dbReference type="PROSITE-ProRule" id="PRU00335"/>
    </source>
</evidence>
<organism evidence="4 5">
    <name type="scientific">Kineococcus endophyticus</name>
    <dbReference type="NCBI Taxonomy" id="1181883"/>
    <lineage>
        <taxon>Bacteria</taxon>
        <taxon>Bacillati</taxon>
        <taxon>Actinomycetota</taxon>
        <taxon>Actinomycetes</taxon>
        <taxon>Kineosporiales</taxon>
        <taxon>Kineosporiaceae</taxon>
        <taxon>Kineococcus</taxon>
    </lineage>
</organism>
<keyword evidence="5" id="KW-1185">Reference proteome</keyword>
<dbReference type="Gene3D" id="1.10.357.10">
    <property type="entry name" value="Tetracycline Repressor, domain 2"/>
    <property type="match status" value="1"/>
</dbReference>